<dbReference type="AlphaFoldDB" id="A0A934NL23"/>
<keyword evidence="4" id="KW-1185">Reference proteome</keyword>
<dbReference type="InterPro" id="IPR005202">
    <property type="entry name" value="TF_GRAS"/>
</dbReference>
<protein>
    <submittedName>
        <fullName evidence="3">Uncharacterized protein</fullName>
    </submittedName>
</protein>
<organism evidence="3 4">
    <name type="scientific">Gelidibacter salicanalis</name>
    <dbReference type="NCBI Taxonomy" id="291193"/>
    <lineage>
        <taxon>Bacteria</taxon>
        <taxon>Pseudomonadati</taxon>
        <taxon>Bacteroidota</taxon>
        <taxon>Flavobacteriia</taxon>
        <taxon>Flavobacteriales</taxon>
        <taxon>Flavobacteriaceae</taxon>
        <taxon>Gelidibacter</taxon>
    </lineage>
</organism>
<keyword evidence="1" id="KW-0805">Transcription regulation</keyword>
<evidence type="ECO:0000313" key="4">
    <source>
        <dbReference type="Proteomes" id="UP000662373"/>
    </source>
</evidence>
<feature type="non-terminal residue" evidence="3">
    <location>
        <position position="106"/>
    </location>
</feature>
<dbReference type="PANTHER" id="PTHR31636">
    <property type="entry name" value="OSJNBA0084A10.13 PROTEIN-RELATED"/>
    <property type="match status" value="1"/>
</dbReference>
<dbReference type="EMBL" id="JAEHJZ010000429">
    <property type="protein sequence ID" value="MBJ7883247.1"/>
    <property type="molecule type" value="Genomic_DNA"/>
</dbReference>
<evidence type="ECO:0000256" key="1">
    <source>
        <dbReference type="ARBA" id="ARBA00023015"/>
    </source>
</evidence>
<dbReference type="PROSITE" id="PS50985">
    <property type="entry name" value="GRAS"/>
    <property type="match status" value="1"/>
</dbReference>
<dbReference type="Proteomes" id="UP000662373">
    <property type="component" value="Unassembled WGS sequence"/>
</dbReference>
<keyword evidence="2" id="KW-0804">Transcription</keyword>
<evidence type="ECO:0000313" key="3">
    <source>
        <dbReference type="EMBL" id="MBJ7883247.1"/>
    </source>
</evidence>
<dbReference type="RefSeq" id="WP_199603867.1">
    <property type="nucleotide sequence ID" value="NZ_JAEHJZ010000429.1"/>
</dbReference>
<name>A0A934NL23_9FLAO</name>
<sequence>HHGVSSVTTPLDVALKLAAYKSFSDLSPVLQFANFTATQALLDEIGGTATSCIHVIDFDLGVGGQWASFLQELAHRRAAGGVTLPLLKLTAFVSTASHHPLELHLT</sequence>
<reference evidence="3 4" key="1">
    <citation type="submission" date="2020-09" db="EMBL/GenBank/DDBJ databases">
        <title>Draft genome of Gelidibacter salicanalis PAMC21136.</title>
        <authorList>
            <person name="Park H."/>
        </authorList>
    </citation>
    <scope>NUCLEOTIDE SEQUENCE [LARGE SCALE GENOMIC DNA]</scope>
    <source>
        <strain evidence="3 4">PAMC21136</strain>
    </source>
</reference>
<dbReference type="Pfam" id="PF03514">
    <property type="entry name" value="GRAS"/>
    <property type="match status" value="1"/>
</dbReference>
<feature type="non-terminal residue" evidence="3">
    <location>
        <position position="1"/>
    </location>
</feature>
<comment type="caution">
    <text evidence="3">The sequence shown here is derived from an EMBL/GenBank/DDBJ whole genome shotgun (WGS) entry which is preliminary data.</text>
</comment>
<proteinExistence type="predicted"/>
<evidence type="ECO:0000256" key="2">
    <source>
        <dbReference type="ARBA" id="ARBA00023163"/>
    </source>
</evidence>
<accession>A0A934NL23</accession>
<gene>
    <name evidence="3" type="ORF">JEM65_21760</name>
</gene>